<evidence type="ECO:0000313" key="2">
    <source>
        <dbReference type="EMBL" id="NML42671.1"/>
    </source>
</evidence>
<dbReference type="AlphaFoldDB" id="A0A848GZ56"/>
<feature type="transmembrane region" description="Helical" evidence="1">
    <location>
        <begin position="6"/>
        <end position="35"/>
    </location>
</feature>
<organism evidence="2 3">
    <name type="scientific">Ramlibacter agri</name>
    <dbReference type="NCBI Taxonomy" id="2728837"/>
    <lineage>
        <taxon>Bacteria</taxon>
        <taxon>Pseudomonadati</taxon>
        <taxon>Pseudomonadota</taxon>
        <taxon>Betaproteobacteria</taxon>
        <taxon>Burkholderiales</taxon>
        <taxon>Comamonadaceae</taxon>
        <taxon>Ramlibacter</taxon>
    </lineage>
</organism>
<dbReference type="EMBL" id="JABBFX010000001">
    <property type="protein sequence ID" value="NML42671.1"/>
    <property type="molecule type" value="Genomic_DNA"/>
</dbReference>
<keyword evidence="1" id="KW-1133">Transmembrane helix</keyword>
<comment type="caution">
    <text evidence="2">The sequence shown here is derived from an EMBL/GenBank/DDBJ whole genome shotgun (WGS) entry which is preliminary data.</text>
</comment>
<keyword evidence="1" id="KW-0812">Transmembrane</keyword>
<proteinExistence type="predicted"/>
<dbReference type="Proteomes" id="UP000541185">
    <property type="component" value="Unassembled WGS sequence"/>
</dbReference>
<reference evidence="2 3" key="1">
    <citation type="submission" date="2020-04" db="EMBL/GenBank/DDBJ databases">
        <title>Ramlibacter sp. G-1-2-2 isolated from soil.</title>
        <authorList>
            <person name="Dahal R.H."/>
        </authorList>
    </citation>
    <scope>NUCLEOTIDE SEQUENCE [LARGE SCALE GENOMIC DNA]</scope>
    <source>
        <strain evidence="2 3">G-1-2-2</strain>
    </source>
</reference>
<gene>
    <name evidence="2" type="ORF">HHL11_02840</name>
</gene>
<keyword evidence="3" id="KW-1185">Reference proteome</keyword>
<accession>A0A848GZ56</accession>
<keyword evidence="1" id="KW-0472">Membrane</keyword>
<sequence length="191" mass="20734">MTAFEIVALTGALAGISMVLGGIWLVAKGVITLAATPKRDAITIEWKKQFRINTQVPGIAFFLVGLLFITMSLGFLKPPDIVPIEFDGEIKGIDDPPAILVRPANWELPSSTGGRINGRVYPDLSVVVLMINAPGYEPYTQSIRINPRGRRVAHVGTLELRRKVQESDLEKRIAVLPFTTPATEGGFGVAQ</sequence>
<feature type="transmembrane region" description="Helical" evidence="1">
    <location>
        <begin position="56"/>
        <end position="76"/>
    </location>
</feature>
<evidence type="ECO:0000313" key="3">
    <source>
        <dbReference type="Proteomes" id="UP000541185"/>
    </source>
</evidence>
<protein>
    <submittedName>
        <fullName evidence="2">Uncharacterized protein</fullName>
    </submittedName>
</protein>
<name>A0A848GZ56_9BURK</name>
<dbReference type="RefSeq" id="WP_169416921.1">
    <property type="nucleotide sequence ID" value="NZ_JABBFX010000001.1"/>
</dbReference>
<evidence type="ECO:0000256" key="1">
    <source>
        <dbReference type="SAM" id="Phobius"/>
    </source>
</evidence>